<dbReference type="STRING" id="270498.CHK_2998"/>
<organism evidence="1 2">
    <name type="scientific">Christensenella hongkongensis</name>
    <dbReference type="NCBI Taxonomy" id="270498"/>
    <lineage>
        <taxon>Bacteria</taxon>
        <taxon>Bacillati</taxon>
        <taxon>Bacillota</taxon>
        <taxon>Clostridia</taxon>
        <taxon>Christensenellales</taxon>
        <taxon>Christensenellaceae</taxon>
        <taxon>Christensenella</taxon>
    </lineage>
</organism>
<keyword evidence="2" id="KW-1185">Reference proteome</keyword>
<gene>
    <name evidence="1" type="ORF">CHK_2998</name>
</gene>
<reference evidence="1 2" key="1">
    <citation type="submission" date="2015-04" db="EMBL/GenBank/DDBJ databases">
        <title>Draft genome sequence of bacteremic isolate Catabacter hongkongensis type strain HKU16T.</title>
        <authorList>
            <person name="Lau S.K."/>
            <person name="Teng J.L."/>
            <person name="Huang Y."/>
            <person name="Curreem S.O."/>
            <person name="Tsui S.K."/>
            <person name="Woo P.C."/>
        </authorList>
    </citation>
    <scope>NUCLEOTIDE SEQUENCE [LARGE SCALE GENOMIC DNA]</scope>
    <source>
        <strain evidence="1 2">HKU16</strain>
    </source>
</reference>
<dbReference type="AlphaFoldDB" id="A0A0M2NGL0"/>
<sequence length="48" mass="5603">MDIFGKICHLLKPSLTRKKPNPPEELPAGFFLRLIYLPHVFRDYSLCS</sequence>
<evidence type="ECO:0000313" key="2">
    <source>
        <dbReference type="Proteomes" id="UP000034076"/>
    </source>
</evidence>
<dbReference type="Proteomes" id="UP000034076">
    <property type="component" value="Unassembled WGS sequence"/>
</dbReference>
<name>A0A0M2NGL0_9FIRM</name>
<comment type="caution">
    <text evidence="1">The sequence shown here is derived from an EMBL/GenBank/DDBJ whole genome shotgun (WGS) entry which is preliminary data.</text>
</comment>
<accession>A0A0M2NGL0</accession>
<dbReference type="EMBL" id="LAYJ01000133">
    <property type="protein sequence ID" value="KKI49420.1"/>
    <property type="molecule type" value="Genomic_DNA"/>
</dbReference>
<protein>
    <submittedName>
        <fullName evidence="1">Uncharacterized protein</fullName>
    </submittedName>
</protein>
<proteinExistence type="predicted"/>
<evidence type="ECO:0000313" key="1">
    <source>
        <dbReference type="EMBL" id="KKI49420.1"/>
    </source>
</evidence>